<evidence type="ECO:0000259" key="17">
    <source>
        <dbReference type="PROSITE" id="PS50235"/>
    </source>
</evidence>
<feature type="domain" description="USP" evidence="17">
    <location>
        <begin position="323"/>
        <end position="776"/>
    </location>
</feature>
<evidence type="ECO:0000256" key="3">
    <source>
        <dbReference type="ARBA" id="ARBA00022670"/>
    </source>
</evidence>
<dbReference type="GO" id="GO:0006508">
    <property type="term" value="P:proteolysis"/>
    <property type="evidence" value="ECO:0007669"/>
    <property type="project" value="UniProtKB-KW"/>
</dbReference>
<dbReference type="GO" id="GO:0016579">
    <property type="term" value="P:protein deubiquitination"/>
    <property type="evidence" value="ECO:0007669"/>
    <property type="project" value="InterPro"/>
</dbReference>
<dbReference type="PROSITE" id="PS50030">
    <property type="entry name" value="UBA"/>
    <property type="match status" value="2"/>
</dbReference>
<evidence type="ECO:0000313" key="19">
    <source>
        <dbReference type="EMBL" id="GCE97408.1"/>
    </source>
</evidence>
<dbReference type="PROSITE" id="PS00972">
    <property type="entry name" value="USP_1"/>
    <property type="match status" value="1"/>
</dbReference>
<dbReference type="AlphaFoldDB" id="A0A4C2E612"/>
<dbReference type="PROSITE" id="PS00973">
    <property type="entry name" value="USP_2"/>
    <property type="match status" value="1"/>
</dbReference>
<accession>A0A4C2E612</accession>
<dbReference type="SUPFAM" id="SSF54001">
    <property type="entry name" value="Cysteine proteinases"/>
    <property type="match status" value="1"/>
</dbReference>
<dbReference type="InterPro" id="IPR028889">
    <property type="entry name" value="USP"/>
</dbReference>
<evidence type="ECO:0000256" key="4">
    <source>
        <dbReference type="ARBA" id="ARBA00022723"/>
    </source>
</evidence>
<dbReference type="Gene3D" id="3.90.70.10">
    <property type="entry name" value="Cysteine proteinases"/>
    <property type="match status" value="2"/>
</dbReference>
<dbReference type="SMART" id="SM00165">
    <property type="entry name" value="UBA"/>
    <property type="match status" value="2"/>
</dbReference>
<keyword evidence="3 11" id="KW-0645">Protease</keyword>
<feature type="active site" description="Nucleophile" evidence="12">
    <location>
        <position position="332"/>
    </location>
</feature>
<evidence type="ECO:0000256" key="1">
    <source>
        <dbReference type="ARBA" id="ARBA00000707"/>
    </source>
</evidence>
<dbReference type="GO" id="GO:0005829">
    <property type="term" value="C:cytosol"/>
    <property type="evidence" value="ECO:0007669"/>
    <property type="project" value="TreeGrafter"/>
</dbReference>
<evidence type="ECO:0000256" key="12">
    <source>
        <dbReference type="PIRSR" id="PIRSR016308-1"/>
    </source>
</evidence>
<dbReference type="InterPro" id="IPR018200">
    <property type="entry name" value="USP_CS"/>
</dbReference>
<evidence type="ECO:0000256" key="8">
    <source>
        <dbReference type="ARBA" id="ARBA00022801"/>
    </source>
</evidence>
<dbReference type="InterPro" id="IPR001394">
    <property type="entry name" value="Peptidase_C19_UCH"/>
</dbReference>
<evidence type="ECO:0000256" key="7">
    <source>
        <dbReference type="ARBA" id="ARBA00022786"/>
    </source>
</evidence>
<dbReference type="PIRSF" id="PIRSF016308">
    <property type="entry name" value="UBP"/>
    <property type="match status" value="1"/>
</dbReference>
<reference evidence="19 20" key="1">
    <citation type="submission" date="2019-01" db="EMBL/GenBank/DDBJ databases">
        <title>Draft Genome Sequencing of Zygosaccharomyces mellis Ca-7.</title>
        <authorList>
            <person name="Shiwa Y."/>
            <person name="Kanesaki Y."/>
            <person name="Ishige T."/>
            <person name="Mura K."/>
            <person name="Hori T."/>
            <person name="Tamura T."/>
        </authorList>
    </citation>
    <scope>NUCLEOTIDE SEQUENCE [LARGE SCALE GENOMIC DNA]</scope>
    <source>
        <strain evidence="19 20">Ca-7</strain>
    </source>
</reference>
<dbReference type="Gene3D" id="1.10.8.10">
    <property type="entry name" value="DNA helicase RuvA subunit, C-terminal domain"/>
    <property type="match status" value="2"/>
</dbReference>
<feature type="binding site" evidence="13">
    <location>
        <position position="224"/>
    </location>
    <ligand>
        <name>Zn(2+)</name>
        <dbReference type="ChEBI" id="CHEBI:29105"/>
    </ligand>
</feature>
<dbReference type="InterPro" id="IPR013083">
    <property type="entry name" value="Znf_RING/FYVE/PHD"/>
</dbReference>
<keyword evidence="4 11" id="KW-0479">Metal-binding</keyword>
<evidence type="ECO:0000256" key="11">
    <source>
        <dbReference type="PIRNR" id="PIRNR016308"/>
    </source>
</evidence>
<dbReference type="PROSITE" id="PS50271">
    <property type="entry name" value="ZF_UBP"/>
    <property type="match status" value="1"/>
</dbReference>
<protein>
    <recommendedName>
        <fullName evidence="11 15">Ubiquitin carboxyl-terminal hydrolase</fullName>
        <ecNumber evidence="11 15">3.4.19.12</ecNumber>
    </recommendedName>
</protein>
<dbReference type="InterPro" id="IPR041432">
    <property type="entry name" value="UBP13_Znf-UBP_var"/>
</dbReference>
<dbReference type="PROSITE" id="PS50235">
    <property type="entry name" value="USP_3"/>
    <property type="match status" value="1"/>
</dbReference>
<dbReference type="GO" id="GO:0008270">
    <property type="term" value="F:zinc ion binding"/>
    <property type="evidence" value="ECO:0007669"/>
    <property type="project" value="UniProtKB-UniRule"/>
</dbReference>
<evidence type="ECO:0000256" key="5">
    <source>
        <dbReference type="ARBA" id="ARBA00022737"/>
    </source>
</evidence>
<dbReference type="Pfam" id="PF02148">
    <property type="entry name" value="zf-UBP"/>
    <property type="match status" value="1"/>
</dbReference>
<dbReference type="SUPFAM" id="SSF46934">
    <property type="entry name" value="UBA-like"/>
    <property type="match status" value="1"/>
</dbReference>
<evidence type="ECO:0000256" key="2">
    <source>
        <dbReference type="ARBA" id="ARBA00009085"/>
    </source>
</evidence>
<dbReference type="CDD" id="cd02658">
    <property type="entry name" value="Peptidase_C19B"/>
    <property type="match status" value="1"/>
</dbReference>
<feature type="active site" description="Proton acceptor" evidence="12">
    <location>
        <position position="730"/>
    </location>
</feature>
<dbReference type="SUPFAM" id="SSF57850">
    <property type="entry name" value="RING/U-box"/>
    <property type="match status" value="1"/>
</dbReference>
<evidence type="ECO:0000256" key="6">
    <source>
        <dbReference type="ARBA" id="ARBA00022771"/>
    </source>
</evidence>
<keyword evidence="20" id="KW-1185">Reference proteome</keyword>
<dbReference type="OrthoDB" id="361536at2759"/>
<gene>
    <name evidence="19" type="ORF">ZYGM_004966</name>
</gene>
<keyword evidence="10 11" id="KW-0862">Zinc</keyword>
<organism evidence="19 20">
    <name type="scientific">Zygosaccharomyces mellis</name>
    <dbReference type="NCBI Taxonomy" id="42258"/>
    <lineage>
        <taxon>Eukaryota</taxon>
        <taxon>Fungi</taxon>
        <taxon>Dikarya</taxon>
        <taxon>Ascomycota</taxon>
        <taxon>Saccharomycotina</taxon>
        <taxon>Saccharomycetes</taxon>
        <taxon>Saccharomycetales</taxon>
        <taxon>Saccharomycetaceae</taxon>
        <taxon>Zygosaccharomyces</taxon>
    </lineage>
</organism>
<keyword evidence="5" id="KW-0677">Repeat</keyword>
<comment type="caution">
    <text evidence="19">The sequence shown here is derived from an EMBL/GenBank/DDBJ whole genome shotgun (WGS) entry which is preliminary data.</text>
</comment>
<comment type="similarity">
    <text evidence="2 11 15">Belongs to the peptidase C19 family.</text>
</comment>
<dbReference type="SMART" id="SM00290">
    <property type="entry name" value="ZnF_UBP"/>
    <property type="match status" value="1"/>
</dbReference>
<dbReference type="InterPro" id="IPR015940">
    <property type="entry name" value="UBA"/>
</dbReference>
<dbReference type="InterPro" id="IPR009060">
    <property type="entry name" value="UBA-like_sf"/>
</dbReference>
<evidence type="ECO:0000256" key="10">
    <source>
        <dbReference type="ARBA" id="ARBA00022833"/>
    </source>
</evidence>
<dbReference type="PANTHER" id="PTHR24006">
    <property type="entry name" value="UBIQUITIN CARBOXYL-TERMINAL HYDROLASE"/>
    <property type="match status" value="1"/>
</dbReference>
<evidence type="ECO:0000256" key="13">
    <source>
        <dbReference type="PIRSR" id="PIRSR016308-3"/>
    </source>
</evidence>
<dbReference type="EC" id="3.4.19.12" evidence="11 15"/>
<dbReference type="Pfam" id="PF00443">
    <property type="entry name" value="UCH"/>
    <property type="match status" value="1"/>
</dbReference>
<dbReference type="Proteomes" id="UP000301737">
    <property type="component" value="Unassembled WGS sequence"/>
</dbReference>
<dbReference type="InterPro" id="IPR033864">
    <property type="entry name" value="UBA2_scUBP14-like"/>
</dbReference>
<dbReference type="GO" id="GO:0004843">
    <property type="term" value="F:cysteine-type deubiquitinase activity"/>
    <property type="evidence" value="ECO:0007669"/>
    <property type="project" value="UniProtKB-UniRule"/>
</dbReference>
<dbReference type="FunFam" id="1.10.8.10:FF:000086">
    <property type="entry name" value="Ubiquitin carboxyl-terminal hydrolase"/>
    <property type="match status" value="1"/>
</dbReference>
<evidence type="ECO:0000256" key="15">
    <source>
        <dbReference type="RuleBase" id="RU366025"/>
    </source>
</evidence>
<dbReference type="InterPro" id="IPR038765">
    <property type="entry name" value="Papain-like_cys_pep_sf"/>
</dbReference>
<dbReference type="Gene3D" id="3.30.40.10">
    <property type="entry name" value="Zinc/RING finger domain, C3HC4 (zinc finger)"/>
    <property type="match status" value="2"/>
</dbReference>
<dbReference type="InterPro" id="IPR016652">
    <property type="entry name" value="Ubiquitinyl_hydrolase"/>
</dbReference>
<dbReference type="CDD" id="cd14298">
    <property type="entry name" value="UBA2_scUBP14_like"/>
    <property type="match status" value="1"/>
</dbReference>
<evidence type="ECO:0000259" key="18">
    <source>
        <dbReference type="PROSITE" id="PS50271"/>
    </source>
</evidence>
<evidence type="ECO:0000313" key="20">
    <source>
        <dbReference type="Proteomes" id="UP000301737"/>
    </source>
</evidence>
<dbReference type="GO" id="GO:0005634">
    <property type="term" value="C:nucleus"/>
    <property type="evidence" value="ECO:0007669"/>
    <property type="project" value="TreeGrafter"/>
</dbReference>
<sequence>MAQILESISVPPVISKEECIYCYQSPYNDVTLNELTCSPRHSLNVCLHCFQSVCGRHLALHYQVVLNVTSSAHSTYFNLAKVKKPEDRAEQDIKNKKIKLRVVEKSEDEIYENLWSLGEFDETTLSLQSLCTSKDANLSDSVISKANQILSSKSQDMVDQTSSWELTIKPCPHVDNFQPPRLELTKQAGSACTDCGLSGNLWLCLHCGNVGCGRNQVGVEGHSHALKHYESNPTHPIAVKLGSLSKNASDLYCYSCDDETKFEDQRPFMIALKSYGINLEDKMASEKTLVELQVEQNMNWDFQMTDSAGKDLLKLKPNQEHGCGLINLGNSCYLNSVLQCLFNGGVKAWSLRGLGQDFPQDVVYPTNNLTCQLIKLNNAMKVEPERYPEGIRPKSFKKCVGQSHQEFSSERQQDAMEFLGYFVDVLDKNMFKNGFNPNDLMKFAMEDRLQCVNCGKVKYSSEAAESIQLPMPENDDPQDLVQIITQYFSGEEVEFTCPHCKTLVKAIKKPAFNTYPNTLVVTPARIRPINWVPVKTSNELSLPGLQNSNETLDISQFGSEGFDPTKEELMPEDENDTRFVPNPTAASQLAEMGFQPNGISRALFSTGNSDAESAMEWLFQHVEDPDLNEPFEPPKSSNSATGDTLKVNPELLDNMTAMGLDQKLSLKALVLNKGDVNRSVEWVFNNMDDDGELPQGPTVRNPKDYGHRTPEPYELTGIICHKGNSVHSGHYVAFIRQVVDNEKKWVLYNDEKIVVAVPENFEEMKKNGYIYLYSRI</sequence>
<dbReference type="InterPro" id="IPR050164">
    <property type="entry name" value="Peptidase_C19"/>
</dbReference>
<feature type="domain" description="UBP-type" evidence="18">
    <location>
        <begin position="169"/>
        <end position="279"/>
    </location>
</feature>
<keyword evidence="7 11" id="KW-0833">Ubl conjugation pathway</keyword>
<proteinExistence type="inferred from homology"/>
<feature type="binding site" evidence="13">
    <location>
        <position position="212"/>
    </location>
    <ligand>
        <name>Zn(2+)</name>
        <dbReference type="ChEBI" id="CHEBI:29105"/>
    </ligand>
</feature>
<dbReference type="Pfam" id="PF17807">
    <property type="entry name" value="zf-UBP_var"/>
    <property type="match status" value="1"/>
</dbReference>
<feature type="domain" description="UBA" evidence="16">
    <location>
        <begin position="571"/>
        <end position="621"/>
    </location>
</feature>
<feature type="binding site" evidence="13">
    <location>
        <position position="192"/>
    </location>
    <ligand>
        <name>Zn(2+)</name>
        <dbReference type="ChEBI" id="CHEBI:29105"/>
    </ligand>
</feature>
<evidence type="ECO:0000256" key="14">
    <source>
        <dbReference type="PROSITE-ProRule" id="PRU00502"/>
    </source>
</evidence>
<dbReference type="PANTHER" id="PTHR24006:SF664">
    <property type="entry name" value="UBIQUITIN CARBOXYL-TERMINAL HYDROLASE"/>
    <property type="match status" value="1"/>
</dbReference>
<keyword evidence="8 11" id="KW-0378">Hydrolase</keyword>
<feature type="binding site" evidence="13">
    <location>
        <position position="195"/>
    </location>
    <ligand>
        <name>Zn(2+)</name>
        <dbReference type="ChEBI" id="CHEBI:29105"/>
    </ligand>
</feature>
<dbReference type="InterPro" id="IPR001607">
    <property type="entry name" value="Znf_UBP"/>
</dbReference>
<dbReference type="Pfam" id="PF00627">
    <property type="entry name" value="UBA"/>
    <property type="match status" value="1"/>
</dbReference>
<feature type="domain" description="UBA" evidence="16">
    <location>
        <begin position="646"/>
        <end position="686"/>
    </location>
</feature>
<dbReference type="EMBL" id="BIMX01000001">
    <property type="protein sequence ID" value="GCE97408.1"/>
    <property type="molecule type" value="Genomic_DNA"/>
</dbReference>
<evidence type="ECO:0000256" key="9">
    <source>
        <dbReference type="ARBA" id="ARBA00022807"/>
    </source>
</evidence>
<keyword evidence="6 14" id="KW-0863">Zinc-finger</keyword>
<name>A0A4C2E612_9SACH</name>
<keyword evidence="9 11" id="KW-0788">Thiol protease</keyword>
<comment type="catalytic activity">
    <reaction evidence="1 11 15">
        <text>Thiol-dependent hydrolysis of ester, thioester, amide, peptide and isopeptide bonds formed by the C-terminal Gly of ubiquitin (a 76-residue protein attached to proteins as an intracellular targeting signal).</text>
        <dbReference type="EC" id="3.4.19.12"/>
    </reaction>
</comment>
<evidence type="ECO:0000259" key="16">
    <source>
        <dbReference type="PROSITE" id="PS50030"/>
    </source>
</evidence>